<comment type="similarity">
    <text evidence="1">Belongs to the bacterial solute-binding protein SsuA/TauA family.</text>
</comment>
<dbReference type="EMBL" id="CP029553">
    <property type="protein sequence ID" value="AWN49838.1"/>
    <property type="molecule type" value="Genomic_DNA"/>
</dbReference>
<evidence type="ECO:0000259" key="7">
    <source>
        <dbReference type="SMART" id="SM00062"/>
    </source>
</evidence>
<gene>
    <name evidence="8" type="ORF">DK419_02995</name>
</gene>
<dbReference type="Pfam" id="PF13379">
    <property type="entry name" value="NMT1_2"/>
    <property type="match status" value="1"/>
</dbReference>
<dbReference type="PANTHER" id="PTHR30024">
    <property type="entry name" value="ALIPHATIC SULFONATES-BINDING PROTEIN-RELATED"/>
    <property type="match status" value="1"/>
</dbReference>
<dbReference type="InterPro" id="IPR001638">
    <property type="entry name" value="Solute-binding_3/MltF_N"/>
</dbReference>
<proteinExistence type="inferred from homology"/>
<dbReference type="PANTHER" id="PTHR30024:SF42">
    <property type="entry name" value="ALIPHATIC SULFONATES-BINDING PROTEIN-RELATED"/>
    <property type="match status" value="1"/>
</dbReference>
<keyword evidence="2" id="KW-0813">Transport</keyword>
<comment type="function">
    <text evidence="4">Part of a binding-protein-dependent transport system for aliphatic sulfonates. Putative binding protein.</text>
</comment>
<keyword evidence="9" id="KW-1185">Reference proteome</keyword>
<dbReference type="AlphaFoldDB" id="A0A2U8WWH2"/>
<feature type="region of interest" description="Disordered" evidence="6">
    <location>
        <begin position="1"/>
        <end position="203"/>
    </location>
</feature>
<reference evidence="8 9" key="1">
    <citation type="submission" date="2018-05" db="EMBL/GenBank/DDBJ databases">
        <title>Complete Genome Sequence of Methylobacterium sp. 17Sr1-28.</title>
        <authorList>
            <person name="Srinivasan S."/>
        </authorList>
    </citation>
    <scope>NUCLEOTIDE SEQUENCE [LARGE SCALE GENOMIC DNA]</scope>
    <source>
        <strain evidence="8 9">17Sr1-28</strain>
    </source>
</reference>
<evidence type="ECO:0000256" key="4">
    <source>
        <dbReference type="ARBA" id="ARBA00055538"/>
    </source>
</evidence>
<dbReference type="InterPro" id="IPR010067">
    <property type="entry name" value="ABC_SsuA_sub-bd"/>
</dbReference>
<feature type="compositionally biased region" description="Basic and acidic residues" evidence="6">
    <location>
        <begin position="26"/>
        <end position="35"/>
    </location>
</feature>
<feature type="compositionally biased region" description="Basic residues" evidence="6">
    <location>
        <begin position="155"/>
        <end position="167"/>
    </location>
</feature>
<dbReference type="GO" id="GO:0016020">
    <property type="term" value="C:membrane"/>
    <property type="evidence" value="ECO:0007669"/>
    <property type="project" value="InterPro"/>
</dbReference>
<evidence type="ECO:0000256" key="3">
    <source>
        <dbReference type="ARBA" id="ARBA00022729"/>
    </source>
</evidence>
<sequence>MCPLTFRIDPHDATAPRRLLRQHPAALEDPHPGRGDRRRGRRAAAGRGADLRPRRCRPRPRGRAHPRPALPAGPAPRRGGGGGRRPRGRHPRLQGRLYGPVQAPVRPRLARGPGRQAGGARRHRRRPAPRPRGRARLAPALRLLHRLDGADRGLRLRPRFPRGRPRRRGDPPAGRRGGRPARDPRRGPRRSLRRSPGAGRRGCPVIDRRSLLAAALAGAAALPARAAPADTLRIGYQKNGTLVVAKQQGAIEARLKPLGVGVTWVEFSFGPPLLEAISLGAIDLGPTGDAPPIFAQAAGSPLVYVAAQEAAGSGAAILVQKESPIRTLADLKGRRVAFAKASSAHNLTIAALEKAGLTYGDIEPVTLAPADAAAAFARGSVDAWTIWDPYFAIAELQPTTRVLTLATDIARPNSFFLAHRSLVAERGPVLDAALDALADMARWCEANRGEVAAILAKGTGVPLPATRRAVDRTDYVIGPMTAGAVAEQQRVADRFHALGLIPRPIRIADALRAPVPQNG</sequence>
<evidence type="ECO:0000313" key="8">
    <source>
        <dbReference type="EMBL" id="AWN49838.1"/>
    </source>
</evidence>
<dbReference type="Proteomes" id="UP000245444">
    <property type="component" value="Chromosome"/>
</dbReference>
<evidence type="ECO:0000256" key="6">
    <source>
        <dbReference type="SAM" id="MobiDB-lite"/>
    </source>
</evidence>
<dbReference type="SUPFAM" id="SSF53850">
    <property type="entry name" value="Periplasmic binding protein-like II"/>
    <property type="match status" value="1"/>
</dbReference>
<organism evidence="8 9">
    <name type="scientific">Methylobacterium terrae</name>
    <dbReference type="NCBI Taxonomy" id="2202827"/>
    <lineage>
        <taxon>Bacteria</taxon>
        <taxon>Pseudomonadati</taxon>
        <taxon>Pseudomonadota</taxon>
        <taxon>Alphaproteobacteria</taxon>
        <taxon>Hyphomicrobiales</taxon>
        <taxon>Methylobacteriaceae</taxon>
        <taxon>Methylobacterium</taxon>
    </lineage>
</organism>
<protein>
    <recommendedName>
        <fullName evidence="5">Putative aliphatic sulfonates-binding protein</fullName>
    </recommendedName>
</protein>
<evidence type="ECO:0000313" key="9">
    <source>
        <dbReference type="Proteomes" id="UP000245444"/>
    </source>
</evidence>
<dbReference type="OrthoDB" id="8195871at2"/>
<accession>A0A2U8WWH2</accession>
<dbReference type="KEGG" id="mtea:DK419_02995"/>
<feature type="compositionally biased region" description="Basic and acidic residues" evidence="6">
    <location>
        <begin position="145"/>
        <end position="154"/>
    </location>
</feature>
<feature type="compositionally biased region" description="Basic residues" evidence="6">
    <location>
        <begin position="84"/>
        <end position="93"/>
    </location>
</feature>
<dbReference type="Gene3D" id="3.40.190.10">
    <property type="entry name" value="Periplasmic binding protein-like II"/>
    <property type="match status" value="2"/>
</dbReference>
<dbReference type="GO" id="GO:0042626">
    <property type="term" value="F:ATPase-coupled transmembrane transporter activity"/>
    <property type="evidence" value="ECO:0007669"/>
    <property type="project" value="InterPro"/>
</dbReference>
<feature type="compositionally biased region" description="Basic residues" evidence="6">
    <location>
        <begin position="54"/>
        <end position="66"/>
    </location>
</feature>
<dbReference type="FunFam" id="3.40.190.10:FF:000050">
    <property type="entry name" value="Sulfonate ABC transporter substrate-binding protein"/>
    <property type="match status" value="1"/>
</dbReference>
<evidence type="ECO:0000256" key="1">
    <source>
        <dbReference type="ARBA" id="ARBA00010742"/>
    </source>
</evidence>
<evidence type="ECO:0000256" key="5">
    <source>
        <dbReference type="ARBA" id="ARBA00070228"/>
    </source>
</evidence>
<feature type="compositionally biased region" description="Basic residues" evidence="6">
    <location>
        <begin position="120"/>
        <end position="135"/>
    </location>
</feature>
<name>A0A2U8WWH2_9HYPH</name>
<dbReference type="SMART" id="SM00062">
    <property type="entry name" value="PBPb"/>
    <property type="match status" value="1"/>
</dbReference>
<keyword evidence="3" id="KW-0732">Signal</keyword>
<evidence type="ECO:0000256" key="2">
    <source>
        <dbReference type="ARBA" id="ARBA00022448"/>
    </source>
</evidence>
<feature type="domain" description="Solute-binding protein family 3/N-terminal" evidence="7">
    <location>
        <begin position="231"/>
        <end position="451"/>
    </location>
</feature>
<dbReference type="NCBIfam" id="TIGR01728">
    <property type="entry name" value="SsuA_fam"/>
    <property type="match status" value="1"/>
</dbReference>